<sequence length="65" mass="7534">GINSLVSKKLFSQWRKCTNLIYKSFNIFKNTHPHLSKSLVPFIRRVFLISYKLGLATFLTTTSNN</sequence>
<dbReference type="Proteomes" id="UP000276133">
    <property type="component" value="Unassembled WGS sequence"/>
</dbReference>
<keyword evidence="2" id="KW-1185">Reference proteome</keyword>
<protein>
    <submittedName>
        <fullName evidence="1">Uncharacterized protein</fullName>
    </submittedName>
</protein>
<dbReference type="AlphaFoldDB" id="A0A3M7PHU5"/>
<proteinExistence type="predicted"/>
<accession>A0A3M7PHU5</accession>
<organism evidence="1 2">
    <name type="scientific">Brachionus plicatilis</name>
    <name type="common">Marine rotifer</name>
    <name type="synonym">Brachionus muelleri</name>
    <dbReference type="NCBI Taxonomy" id="10195"/>
    <lineage>
        <taxon>Eukaryota</taxon>
        <taxon>Metazoa</taxon>
        <taxon>Spiralia</taxon>
        <taxon>Gnathifera</taxon>
        <taxon>Rotifera</taxon>
        <taxon>Eurotatoria</taxon>
        <taxon>Monogononta</taxon>
        <taxon>Pseudotrocha</taxon>
        <taxon>Ploima</taxon>
        <taxon>Brachionidae</taxon>
        <taxon>Brachionus</taxon>
    </lineage>
</organism>
<reference evidence="1 2" key="1">
    <citation type="journal article" date="2018" name="Sci. Rep.">
        <title>Genomic signatures of local adaptation to the degree of environmental predictability in rotifers.</title>
        <authorList>
            <person name="Franch-Gras L."/>
            <person name="Hahn C."/>
            <person name="Garcia-Roger E.M."/>
            <person name="Carmona M.J."/>
            <person name="Serra M."/>
            <person name="Gomez A."/>
        </authorList>
    </citation>
    <scope>NUCLEOTIDE SEQUENCE [LARGE SCALE GENOMIC DNA]</scope>
    <source>
        <strain evidence="1">HYR1</strain>
    </source>
</reference>
<comment type="caution">
    <text evidence="1">The sequence shown here is derived from an EMBL/GenBank/DDBJ whole genome shotgun (WGS) entry which is preliminary data.</text>
</comment>
<evidence type="ECO:0000313" key="1">
    <source>
        <dbReference type="EMBL" id="RMZ98701.1"/>
    </source>
</evidence>
<feature type="non-terminal residue" evidence="1">
    <location>
        <position position="1"/>
    </location>
</feature>
<evidence type="ECO:0000313" key="2">
    <source>
        <dbReference type="Proteomes" id="UP000276133"/>
    </source>
</evidence>
<dbReference type="EMBL" id="REGN01010609">
    <property type="protein sequence ID" value="RMZ98701.1"/>
    <property type="molecule type" value="Genomic_DNA"/>
</dbReference>
<gene>
    <name evidence="1" type="ORF">BpHYR1_045714</name>
</gene>
<name>A0A3M7PHU5_BRAPC</name>